<reference evidence="4 5" key="1">
    <citation type="submission" date="2022-05" db="EMBL/GenBank/DDBJ databases">
        <title>A multi-omics perspective on studying reproductive biology in Daphnia sinensis.</title>
        <authorList>
            <person name="Jia J."/>
        </authorList>
    </citation>
    <scope>NUCLEOTIDE SEQUENCE [LARGE SCALE GENOMIC DNA]</scope>
    <source>
        <strain evidence="4 5">WSL</strain>
    </source>
</reference>
<comment type="caution">
    <text evidence="4">The sequence shown here is derived from an EMBL/GenBank/DDBJ whole genome shotgun (WGS) entry which is preliminary data.</text>
</comment>
<evidence type="ECO:0000259" key="3">
    <source>
        <dbReference type="Pfam" id="PF08357"/>
    </source>
</evidence>
<feature type="domain" description="SEFIR" evidence="3">
    <location>
        <begin position="339"/>
        <end position="474"/>
    </location>
</feature>
<dbReference type="Pfam" id="PF08357">
    <property type="entry name" value="SEFIR"/>
    <property type="match status" value="1"/>
</dbReference>
<feature type="chain" id="PRO_5041972923" description="SEFIR domain-containing protein" evidence="2">
    <location>
        <begin position="19"/>
        <end position="581"/>
    </location>
</feature>
<proteinExistence type="predicted"/>
<protein>
    <recommendedName>
        <fullName evidence="3">SEFIR domain-containing protein</fullName>
    </recommendedName>
</protein>
<feature type="signal peptide" evidence="2">
    <location>
        <begin position="1"/>
        <end position="18"/>
    </location>
</feature>
<keyword evidence="1" id="KW-1133">Transmembrane helix</keyword>
<evidence type="ECO:0000256" key="1">
    <source>
        <dbReference type="SAM" id="Phobius"/>
    </source>
</evidence>
<dbReference type="Gene3D" id="3.40.50.11530">
    <property type="match status" value="1"/>
</dbReference>
<evidence type="ECO:0000313" key="4">
    <source>
        <dbReference type="EMBL" id="KAI9555324.1"/>
    </source>
</evidence>
<evidence type="ECO:0000313" key="5">
    <source>
        <dbReference type="Proteomes" id="UP000820818"/>
    </source>
</evidence>
<evidence type="ECO:0000256" key="2">
    <source>
        <dbReference type="SAM" id="SignalP"/>
    </source>
</evidence>
<name>A0AAD5KMC8_9CRUS</name>
<organism evidence="4 5">
    <name type="scientific">Daphnia sinensis</name>
    <dbReference type="NCBI Taxonomy" id="1820382"/>
    <lineage>
        <taxon>Eukaryota</taxon>
        <taxon>Metazoa</taxon>
        <taxon>Ecdysozoa</taxon>
        <taxon>Arthropoda</taxon>
        <taxon>Crustacea</taxon>
        <taxon>Branchiopoda</taxon>
        <taxon>Diplostraca</taxon>
        <taxon>Cladocera</taxon>
        <taxon>Anomopoda</taxon>
        <taxon>Daphniidae</taxon>
        <taxon>Daphnia</taxon>
        <taxon>Daphnia similis group</taxon>
    </lineage>
</organism>
<keyword evidence="2" id="KW-0732">Signal</keyword>
<keyword evidence="1" id="KW-0812">Transmembrane</keyword>
<dbReference type="AlphaFoldDB" id="A0AAD5KMC8"/>
<dbReference type="Proteomes" id="UP000820818">
    <property type="component" value="Linkage Group LG7"/>
</dbReference>
<keyword evidence="1" id="KW-0472">Membrane</keyword>
<sequence length="581" mass="66061">MLFNHLSIFLAIALPLSALTNCPNSVQKTSRLDICSKHGSYINGSVTSADGCFSVVAENDCAHGMTLWEAAAMSFDQKLGLHMNAFDAYDVNGSFPRFALNITISKNPHKPVWFMYEDFIKPHDAKCFTLTKNNNESKCEDVLPNYDCLVRDSASSLMASDSYTTIRVLVDGEKMQYKFRNLYGRDVGDGVIFFYSQMSRMNHLVITFQAVTGIDSYKVKLCHKGQIRCPKNFKVNLSDNSTYFERYTNLVTFQISQVTLEKGNYELVIECENLSSHVAAGTSCCNQSRVFEIYIAHEFDTADIAIIVALILLFAICILGAMALYLRQKILEPIPNDFKMLLVFDSVSVQHTQYVKATRNFLRQLLGVEVLLDVADIENEEQGSPFQWYSMAIERADCIAIVVPEKPDHSHCRGSPYHKTFQLCLNMLASHQKNTLSDNKSKGSNRYITLIVPNSDPGQVPPFAKFMARFQIPFDYFFLRQHIQSIRNPFRFRLPRWLPFKQKSTNKLFSAIVERLDLCEEQVALMLGDKGIRTNTQSNHECQSSLFPEELLAIQNRTDELDAIYGNNIQSVRHLTAVRDQ</sequence>
<dbReference type="EMBL" id="WJBH02000007">
    <property type="protein sequence ID" value="KAI9555324.1"/>
    <property type="molecule type" value="Genomic_DNA"/>
</dbReference>
<dbReference type="InterPro" id="IPR013568">
    <property type="entry name" value="SEFIR_dom"/>
</dbReference>
<keyword evidence="5" id="KW-1185">Reference proteome</keyword>
<feature type="transmembrane region" description="Helical" evidence="1">
    <location>
        <begin position="304"/>
        <end position="326"/>
    </location>
</feature>
<gene>
    <name evidence="4" type="ORF">GHT06_017839</name>
</gene>
<accession>A0AAD5KMC8</accession>